<keyword evidence="1" id="KW-0472">Membrane</keyword>
<proteinExistence type="predicted"/>
<dbReference type="RefSeq" id="WP_179616769.1">
    <property type="nucleotide sequence ID" value="NZ_CP059163.1"/>
</dbReference>
<dbReference type="InterPro" id="IPR021443">
    <property type="entry name" value="DUF3093"/>
</dbReference>
<comment type="caution">
    <text evidence="2">The sequence shown here is derived from an EMBL/GenBank/DDBJ whole genome shotgun (WGS) entry which is preliminary data.</text>
</comment>
<dbReference type="Pfam" id="PF11292">
    <property type="entry name" value="DUF3093"/>
    <property type="match status" value="1"/>
</dbReference>
<evidence type="ECO:0000256" key="1">
    <source>
        <dbReference type="SAM" id="Phobius"/>
    </source>
</evidence>
<keyword evidence="3" id="KW-1185">Reference proteome</keyword>
<dbReference type="EMBL" id="JACCBE010000001">
    <property type="protein sequence ID" value="NYD59300.1"/>
    <property type="molecule type" value="Genomic_DNA"/>
</dbReference>
<keyword evidence="1" id="KW-0812">Transmembrane</keyword>
<dbReference type="Proteomes" id="UP000516957">
    <property type="component" value="Unassembled WGS sequence"/>
</dbReference>
<evidence type="ECO:0008006" key="4">
    <source>
        <dbReference type="Google" id="ProtNLM"/>
    </source>
</evidence>
<name>A0A7Y9F628_9ACTN</name>
<reference evidence="2 3" key="1">
    <citation type="submission" date="2020-07" db="EMBL/GenBank/DDBJ databases">
        <title>Sequencing the genomes of 1000 actinobacteria strains.</title>
        <authorList>
            <person name="Klenk H.-P."/>
        </authorList>
    </citation>
    <scope>NUCLEOTIDE SEQUENCE [LARGE SCALE GENOMIC DNA]</scope>
    <source>
        <strain evidence="2 3">DSM 18965</strain>
    </source>
</reference>
<dbReference type="AlphaFoldDB" id="A0A7Y9F628"/>
<evidence type="ECO:0000313" key="2">
    <source>
        <dbReference type="EMBL" id="NYD59300.1"/>
    </source>
</evidence>
<gene>
    <name evidence="2" type="ORF">BKA08_003538</name>
</gene>
<feature type="transmembrane region" description="Helical" evidence="1">
    <location>
        <begin position="17"/>
        <end position="36"/>
    </location>
</feature>
<accession>A0A7Y9F628</accession>
<keyword evidence="1" id="KW-1133">Transmembrane helix</keyword>
<protein>
    <recommendedName>
        <fullName evidence="4">DUF3093 domain-containing protein</fullName>
    </recommendedName>
</protein>
<organism evidence="2 3">
    <name type="scientific">Nocardioides marinisabuli</name>
    <dbReference type="NCBI Taxonomy" id="419476"/>
    <lineage>
        <taxon>Bacteria</taxon>
        <taxon>Bacillati</taxon>
        <taxon>Actinomycetota</taxon>
        <taxon>Actinomycetes</taxon>
        <taxon>Propionibacteriales</taxon>
        <taxon>Nocardioidaceae</taxon>
        <taxon>Nocardioides</taxon>
    </lineage>
</organism>
<sequence>MDATSDYRERLSVPLRWWVQGTMLVASLWLAVVVAVPEPLAWAITGVAVALMAALLLAYGSPVISLSDGVLRAGRARIDVRHLGAAEALDPEAARRAAGVEADARAFLLLRPYRKRSVRVVVEDPADPTPYWLLSSRRPEALVAALEAASPRVAPPSGSSG</sequence>
<evidence type="ECO:0000313" key="3">
    <source>
        <dbReference type="Proteomes" id="UP000516957"/>
    </source>
</evidence>
<feature type="transmembrane region" description="Helical" evidence="1">
    <location>
        <begin position="42"/>
        <end position="67"/>
    </location>
</feature>